<accession>A0A1Y0AZG4</accession>
<reference evidence="2" key="1">
    <citation type="submission" date="2017-03" db="EMBL/GenBank/DDBJ databases">
        <title>The mitochondrial genome of the carnivorous plant Utricularia reniformis (Lentibulariaceae): structure, comparative analysis and evolutionary landmarks.</title>
        <authorList>
            <person name="Silva S.R."/>
            <person name="Alvarenga D.O."/>
            <person name="Michael T.P."/>
            <person name="Miranda V.F.O."/>
            <person name="Varani A.M."/>
        </authorList>
    </citation>
    <scope>NUCLEOTIDE SEQUENCE</scope>
</reference>
<proteinExistence type="predicted"/>
<name>A0A1Y0AZG4_9LAMI</name>
<evidence type="ECO:0000256" key="1">
    <source>
        <dbReference type="SAM" id="Phobius"/>
    </source>
</evidence>
<dbReference type="EMBL" id="KY774314">
    <property type="protein sequence ID" value="ART30534.1"/>
    <property type="molecule type" value="Genomic_DNA"/>
</dbReference>
<geneLocation type="mitochondrion" evidence="2"/>
<gene>
    <name evidence="2" type="ORF">AEK19_MT0257</name>
</gene>
<dbReference type="AlphaFoldDB" id="A0A1Y0AZG4"/>
<keyword evidence="1" id="KW-1133">Transmembrane helix</keyword>
<feature type="transmembrane region" description="Helical" evidence="1">
    <location>
        <begin position="21"/>
        <end position="40"/>
    </location>
</feature>
<protein>
    <submittedName>
        <fullName evidence="2">Uncharacterized protein</fullName>
    </submittedName>
</protein>
<sequence>MDEMKKAWKVEKKKKSAYAAMLLLMSGVVELLSRVVAAYAY</sequence>
<keyword evidence="1" id="KW-0472">Membrane</keyword>
<organism evidence="2">
    <name type="scientific">Utricularia reniformis</name>
    <dbReference type="NCBI Taxonomy" id="192314"/>
    <lineage>
        <taxon>Eukaryota</taxon>
        <taxon>Viridiplantae</taxon>
        <taxon>Streptophyta</taxon>
        <taxon>Embryophyta</taxon>
        <taxon>Tracheophyta</taxon>
        <taxon>Spermatophyta</taxon>
        <taxon>Magnoliopsida</taxon>
        <taxon>eudicotyledons</taxon>
        <taxon>Gunneridae</taxon>
        <taxon>Pentapetalae</taxon>
        <taxon>asterids</taxon>
        <taxon>lamiids</taxon>
        <taxon>Lamiales</taxon>
        <taxon>Lentibulariaceae</taxon>
        <taxon>Utricularia</taxon>
    </lineage>
</organism>
<keyword evidence="1" id="KW-0812">Transmembrane</keyword>
<evidence type="ECO:0000313" key="2">
    <source>
        <dbReference type="EMBL" id="ART30534.1"/>
    </source>
</evidence>
<keyword evidence="2" id="KW-0496">Mitochondrion</keyword>